<dbReference type="OrthoDB" id="445826at2759"/>
<dbReference type="AlphaFoldDB" id="A0A8S1XD50"/>
<comment type="caution">
    <text evidence="1">The sequence shown here is derived from an EMBL/GenBank/DDBJ whole genome shotgun (WGS) entry which is preliminary data.</text>
</comment>
<gene>
    <name evidence="1" type="ORF">PPENT_87.1.T1200039</name>
</gene>
<proteinExistence type="predicted"/>
<sequence>MIHKQLFKNKYEFAYYQVKIRFQRLFTQYLQEPFLAKLKISQLFLNNQSKIQLLQLKDLVPQTQRTFSRIIQSKVVKSKTDCLLIKANLEAKCTFQQNSLSDNILITSKIEIQQSHLTPRRYQFYPIKLNILSLNIQYCKSKSFADFYNNLKQNSHRNKFFNRIREKLMQLNHYEGSSIGNTLKEIEKNLRSNYSKEAFRIIDRLVIMKPAKRDGGLMNFFLDGNDLVTDNEQILSNCLNQLGIFQTIKKYSPKQLPKLQQITLEDFKFTKEKMSQNKGLTFDLISDTWIKQHSTYNQMSDLCQQSTADLIENFGENRLIPLNKAFPNIPEKDQFRPIIVQSPIMKRLGPKFFKKLQQYCQKKIIKEQFGFVQGTGTQPQILKLITNIQQFKKKIIESLFLQTSVQLITVQKQMCYLIFSKKWEYQTKMNQISYKAL</sequence>
<protein>
    <submittedName>
        <fullName evidence="1">Uncharacterized protein</fullName>
    </submittedName>
</protein>
<evidence type="ECO:0000313" key="1">
    <source>
        <dbReference type="EMBL" id="CAD8198859.1"/>
    </source>
</evidence>
<organism evidence="1 2">
    <name type="scientific">Paramecium pentaurelia</name>
    <dbReference type="NCBI Taxonomy" id="43138"/>
    <lineage>
        <taxon>Eukaryota</taxon>
        <taxon>Sar</taxon>
        <taxon>Alveolata</taxon>
        <taxon>Ciliophora</taxon>
        <taxon>Intramacronucleata</taxon>
        <taxon>Oligohymenophorea</taxon>
        <taxon>Peniculida</taxon>
        <taxon>Parameciidae</taxon>
        <taxon>Paramecium</taxon>
    </lineage>
</organism>
<reference evidence="1" key="1">
    <citation type="submission" date="2021-01" db="EMBL/GenBank/DDBJ databases">
        <authorList>
            <consortium name="Genoscope - CEA"/>
            <person name="William W."/>
        </authorList>
    </citation>
    <scope>NUCLEOTIDE SEQUENCE</scope>
</reference>
<name>A0A8S1XD50_9CILI</name>
<dbReference type="Proteomes" id="UP000689195">
    <property type="component" value="Unassembled WGS sequence"/>
</dbReference>
<keyword evidence="2" id="KW-1185">Reference proteome</keyword>
<accession>A0A8S1XD50</accession>
<dbReference type="EMBL" id="CAJJDO010000120">
    <property type="protein sequence ID" value="CAD8198859.1"/>
    <property type="molecule type" value="Genomic_DNA"/>
</dbReference>
<evidence type="ECO:0000313" key="2">
    <source>
        <dbReference type="Proteomes" id="UP000689195"/>
    </source>
</evidence>